<dbReference type="AlphaFoldDB" id="X6NGX0"/>
<protein>
    <submittedName>
        <fullName evidence="1">Uncharacterized protein</fullName>
    </submittedName>
</protein>
<proteinExistence type="predicted"/>
<sequence length="152" mass="17806">MDISNEAKSSTTSMDLSSEGGRYGNVLTDMIVRDIILRAVEREHYGIRFNKTNKQTNKQTNKIKAFDALDDNIGESERKNDHNKCRIYVWNCRESSHIPFEIQELSNELNQKRNSIHKMIRSCGEFTRKYEQCVSCVLFCLKIYEFVNKINK</sequence>
<organism evidence="1 2">
    <name type="scientific">Reticulomyxa filosa</name>
    <dbReference type="NCBI Taxonomy" id="46433"/>
    <lineage>
        <taxon>Eukaryota</taxon>
        <taxon>Sar</taxon>
        <taxon>Rhizaria</taxon>
        <taxon>Retaria</taxon>
        <taxon>Foraminifera</taxon>
        <taxon>Monothalamids</taxon>
        <taxon>Reticulomyxidae</taxon>
        <taxon>Reticulomyxa</taxon>
    </lineage>
</organism>
<dbReference type="Proteomes" id="UP000023152">
    <property type="component" value="Unassembled WGS sequence"/>
</dbReference>
<accession>X6NGX0</accession>
<evidence type="ECO:0000313" key="1">
    <source>
        <dbReference type="EMBL" id="ETO25565.1"/>
    </source>
</evidence>
<reference evidence="1 2" key="1">
    <citation type="journal article" date="2013" name="Curr. Biol.">
        <title>The Genome of the Foraminiferan Reticulomyxa filosa.</title>
        <authorList>
            <person name="Glockner G."/>
            <person name="Hulsmann N."/>
            <person name="Schleicher M."/>
            <person name="Noegel A.A."/>
            <person name="Eichinger L."/>
            <person name="Gallinger C."/>
            <person name="Pawlowski J."/>
            <person name="Sierra R."/>
            <person name="Euteneuer U."/>
            <person name="Pillet L."/>
            <person name="Moustafa A."/>
            <person name="Platzer M."/>
            <person name="Groth M."/>
            <person name="Szafranski K."/>
            <person name="Schliwa M."/>
        </authorList>
    </citation>
    <scope>NUCLEOTIDE SEQUENCE [LARGE SCALE GENOMIC DNA]</scope>
</reference>
<evidence type="ECO:0000313" key="2">
    <source>
        <dbReference type="Proteomes" id="UP000023152"/>
    </source>
</evidence>
<dbReference type="EMBL" id="ASPP01008426">
    <property type="protein sequence ID" value="ETO25565.1"/>
    <property type="molecule type" value="Genomic_DNA"/>
</dbReference>
<comment type="caution">
    <text evidence="1">The sequence shown here is derived from an EMBL/GenBank/DDBJ whole genome shotgun (WGS) entry which is preliminary data.</text>
</comment>
<keyword evidence="2" id="KW-1185">Reference proteome</keyword>
<gene>
    <name evidence="1" type="ORF">RFI_11572</name>
</gene>
<name>X6NGX0_RETFI</name>